<keyword evidence="2" id="KW-1185">Reference proteome</keyword>
<organism evidence="1 2">
    <name type="scientific">Chelonia mydas</name>
    <name type="common">Green sea-turtle</name>
    <name type="synonym">Chelonia agassizi</name>
    <dbReference type="NCBI Taxonomy" id="8469"/>
    <lineage>
        <taxon>Eukaryota</taxon>
        <taxon>Metazoa</taxon>
        <taxon>Chordata</taxon>
        <taxon>Craniata</taxon>
        <taxon>Vertebrata</taxon>
        <taxon>Euteleostomi</taxon>
        <taxon>Archelosauria</taxon>
        <taxon>Testudinata</taxon>
        <taxon>Testudines</taxon>
        <taxon>Cryptodira</taxon>
        <taxon>Durocryptodira</taxon>
        <taxon>Americhelydia</taxon>
        <taxon>Chelonioidea</taxon>
        <taxon>Cheloniidae</taxon>
        <taxon>Chelonia</taxon>
    </lineage>
</organism>
<name>M7AZW3_CHEMY</name>
<evidence type="ECO:0000313" key="2">
    <source>
        <dbReference type="Proteomes" id="UP000031443"/>
    </source>
</evidence>
<proteinExistence type="predicted"/>
<evidence type="ECO:0000313" key="1">
    <source>
        <dbReference type="EMBL" id="EMP28690.1"/>
    </source>
</evidence>
<dbReference type="Proteomes" id="UP000031443">
    <property type="component" value="Unassembled WGS sequence"/>
</dbReference>
<dbReference type="EMBL" id="KB561345">
    <property type="protein sequence ID" value="EMP28690.1"/>
    <property type="molecule type" value="Genomic_DNA"/>
</dbReference>
<protein>
    <submittedName>
        <fullName evidence="1">Uncharacterized protein</fullName>
    </submittedName>
</protein>
<accession>M7AZW3</accession>
<gene>
    <name evidence="1" type="ORF">UY3_14207</name>
</gene>
<reference evidence="2" key="1">
    <citation type="journal article" date="2013" name="Nat. Genet.">
        <title>The draft genomes of soft-shell turtle and green sea turtle yield insights into the development and evolution of the turtle-specific body plan.</title>
        <authorList>
            <person name="Wang Z."/>
            <person name="Pascual-Anaya J."/>
            <person name="Zadissa A."/>
            <person name="Li W."/>
            <person name="Niimura Y."/>
            <person name="Huang Z."/>
            <person name="Li C."/>
            <person name="White S."/>
            <person name="Xiong Z."/>
            <person name="Fang D."/>
            <person name="Wang B."/>
            <person name="Ming Y."/>
            <person name="Chen Y."/>
            <person name="Zheng Y."/>
            <person name="Kuraku S."/>
            <person name="Pignatelli M."/>
            <person name="Herrero J."/>
            <person name="Beal K."/>
            <person name="Nozawa M."/>
            <person name="Li Q."/>
            <person name="Wang J."/>
            <person name="Zhang H."/>
            <person name="Yu L."/>
            <person name="Shigenobu S."/>
            <person name="Wang J."/>
            <person name="Liu J."/>
            <person name="Flicek P."/>
            <person name="Searle S."/>
            <person name="Wang J."/>
            <person name="Kuratani S."/>
            <person name="Yin Y."/>
            <person name="Aken B."/>
            <person name="Zhang G."/>
            <person name="Irie N."/>
        </authorList>
    </citation>
    <scope>NUCLEOTIDE SEQUENCE [LARGE SCALE GENOMIC DNA]</scope>
</reference>
<sequence length="256" mass="28152">MGAAGSSVGRKDTLAAASHSSHWLEMVNCGHWELWVAVSVDGQCKHCLTARQLITLMVRVLSWAAGCPSLKYRGKPLVHQTGLFICRVRRFVRSRLPLAAVCRSRPIGAAGSGGQRFDEPADAAVASACGWVDIIVSNCKKWFYVRICDRGSDRSIGDQLIVTSVDTINRSPIALLSTPELHQGARQKRSQRGSGDHRSCAARMRTIVTGVVDERPCCAMEKYLFLWIKSLACCGGEEYARVLQFRNPIYAKLSIT</sequence>
<dbReference type="AlphaFoldDB" id="M7AZW3"/>